<organism evidence="4 5">
    <name type="scientific">Sporosarcina psychrophila</name>
    <name type="common">Bacillus psychrophilus</name>
    <dbReference type="NCBI Taxonomy" id="1476"/>
    <lineage>
        <taxon>Bacteria</taxon>
        <taxon>Bacillati</taxon>
        <taxon>Bacillota</taxon>
        <taxon>Bacilli</taxon>
        <taxon>Bacillales</taxon>
        <taxon>Caryophanaceae</taxon>
        <taxon>Sporosarcina</taxon>
    </lineage>
</organism>
<feature type="transmembrane region" description="Helical" evidence="3">
    <location>
        <begin position="12"/>
        <end position="34"/>
    </location>
</feature>
<evidence type="ECO:0000313" key="4">
    <source>
        <dbReference type="EMBL" id="MET3658996.1"/>
    </source>
</evidence>
<dbReference type="EMBL" id="JBEPME010000007">
    <property type="protein sequence ID" value="MET3658996.1"/>
    <property type="molecule type" value="Genomic_DNA"/>
</dbReference>
<comment type="subcellular location">
    <subcellularLocation>
        <location evidence="1">Cell surface</location>
    </subcellularLocation>
</comment>
<keyword evidence="3" id="KW-1133">Transmembrane helix</keyword>
<protein>
    <submittedName>
        <fullName evidence="4">Type II secretory pathway pseudopilin PulG</fullName>
    </submittedName>
</protein>
<accession>A0ABV2KD42</accession>
<dbReference type="RefSeq" id="WP_338652787.1">
    <property type="nucleotide sequence ID" value="NZ_CP146246.1"/>
</dbReference>
<evidence type="ECO:0000256" key="3">
    <source>
        <dbReference type="SAM" id="Phobius"/>
    </source>
</evidence>
<evidence type="ECO:0000256" key="1">
    <source>
        <dbReference type="ARBA" id="ARBA00004241"/>
    </source>
</evidence>
<name>A0ABV2KD42_SPOPS</name>
<dbReference type="InterPro" id="IPR012902">
    <property type="entry name" value="N_methyl_site"/>
</dbReference>
<sequence>MKKYIHNEKGLTLVEILASFVILSILIIAFLTLFGQSAKQNRLSEEVMDATYIAQRNMEEIYAESQSYTFESYLVNHPETKRSGLEDSYTFSKEENDYTVVVKLKEPDDGKRNGSLLVEVYDSPSRNKLKAQMETILLWR</sequence>
<keyword evidence="3" id="KW-0472">Membrane</keyword>
<dbReference type="PROSITE" id="PS00409">
    <property type="entry name" value="PROKAR_NTER_METHYL"/>
    <property type="match status" value="1"/>
</dbReference>
<evidence type="ECO:0000256" key="2">
    <source>
        <dbReference type="ARBA" id="ARBA00023287"/>
    </source>
</evidence>
<keyword evidence="3" id="KW-0812">Transmembrane</keyword>
<reference evidence="4 5" key="1">
    <citation type="submission" date="2024-06" db="EMBL/GenBank/DDBJ databases">
        <title>Sorghum-associated microbial communities from plants grown in Nebraska, USA.</title>
        <authorList>
            <person name="Schachtman D."/>
        </authorList>
    </citation>
    <scope>NUCLEOTIDE SEQUENCE [LARGE SCALE GENOMIC DNA]</scope>
    <source>
        <strain evidence="4 5">1288</strain>
    </source>
</reference>
<dbReference type="Pfam" id="PF07963">
    <property type="entry name" value="N_methyl"/>
    <property type="match status" value="1"/>
</dbReference>
<keyword evidence="2" id="KW-0178">Competence</keyword>
<gene>
    <name evidence="4" type="ORF">ABIC55_004115</name>
</gene>
<keyword evidence="5" id="KW-1185">Reference proteome</keyword>
<comment type="caution">
    <text evidence="4">The sequence shown here is derived from an EMBL/GenBank/DDBJ whole genome shotgun (WGS) entry which is preliminary data.</text>
</comment>
<dbReference type="Proteomes" id="UP001549104">
    <property type="component" value="Unassembled WGS sequence"/>
</dbReference>
<proteinExistence type="predicted"/>
<evidence type="ECO:0000313" key="5">
    <source>
        <dbReference type="Proteomes" id="UP001549104"/>
    </source>
</evidence>